<accession>F4QRR8</accession>
<dbReference type="SUPFAM" id="SSF53756">
    <property type="entry name" value="UDP-Glycosyltransferase/glycogen phosphorylase"/>
    <property type="match status" value="1"/>
</dbReference>
<dbReference type="Pfam" id="PF12000">
    <property type="entry name" value="Glyco_trans_4_3"/>
    <property type="match status" value="1"/>
</dbReference>
<reference evidence="4" key="1">
    <citation type="submission" date="2011-03" db="EMBL/GenBank/DDBJ databases">
        <title>Draft genome sequence of Brevundimonas diminuta.</title>
        <authorList>
            <person name="Brown P.J.B."/>
            <person name="Buechlein A."/>
            <person name="Hemmerich C."/>
            <person name="Brun Y.V."/>
        </authorList>
    </citation>
    <scope>NUCLEOTIDE SEQUENCE [LARGE SCALE GENOMIC DNA]</scope>
    <source>
        <strain evidence="4">C19</strain>
    </source>
</reference>
<dbReference type="Gene3D" id="3.40.50.2000">
    <property type="entry name" value="Glycogen Phosphorylase B"/>
    <property type="match status" value="2"/>
</dbReference>
<feature type="domain" description="Glycosyl transferase family 1" evidence="1">
    <location>
        <begin position="209"/>
        <end position="372"/>
    </location>
</feature>
<evidence type="ECO:0000259" key="2">
    <source>
        <dbReference type="Pfam" id="PF12000"/>
    </source>
</evidence>
<feature type="domain" description="Glycosyl transferase family 4" evidence="2">
    <location>
        <begin position="25"/>
        <end position="189"/>
    </location>
</feature>
<gene>
    <name evidence="3" type="ORF">ABI_38520</name>
</gene>
<dbReference type="Proteomes" id="UP000006512">
    <property type="component" value="Unassembled WGS sequence"/>
</dbReference>
<proteinExistence type="predicted"/>
<evidence type="ECO:0000313" key="3">
    <source>
        <dbReference type="EMBL" id="EGF89438.1"/>
    </source>
</evidence>
<keyword evidence="3" id="KW-0808">Transferase</keyword>
<evidence type="ECO:0000313" key="4">
    <source>
        <dbReference type="Proteomes" id="UP000006512"/>
    </source>
</evidence>
<dbReference type="STRING" id="715226.ABI_38520"/>
<dbReference type="PANTHER" id="PTHR12526:SF638">
    <property type="entry name" value="SPORE COAT PROTEIN SA"/>
    <property type="match status" value="1"/>
</dbReference>
<sequence length="415" mass="46774">MKILLIHQNMPGQFKHLAPLLAGAGHDVRFITKRKEIEIPGVQKLMYEPHREVRDSTHHYMRQFENGVLHGQAVTRICQDLRKEGWRPDLVMAHPGWGETLFVKESFPNSPLISYCEFYYSTRGADFGFDPATSTTFDDHCRIRTRNAHLLLSLELCDAGWSPTQWQKSRHPKPFQDKINVVFDGIDTNTARPNPNAKFVLADGRVLTPQDEVITYVARNLEPYRGFPTFMRALPELLKARPNATVLVCGATGVSYGSKPKKGDTWKDVMIEEIGLPSVPGSDRVHFLGHLPYDRYISLLQVSTAHIYLTYPFVLSWSFMEAMSAGCRMIASNTAPVLEVLKEGENGWLTDFFDPGALVENVVRALEDPNAPAIRAAARETILGRYDLQTCVPQQLRMIERVSGLPVVLKKAKSA</sequence>
<protein>
    <submittedName>
        <fullName evidence="3">Glycosyl transferase group 1 family protein</fullName>
    </submittedName>
</protein>
<dbReference type="InterPro" id="IPR001296">
    <property type="entry name" value="Glyco_trans_1"/>
</dbReference>
<dbReference type="OrthoDB" id="9793726at2"/>
<dbReference type="PANTHER" id="PTHR12526">
    <property type="entry name" value="GLYCOSYLTRANSFERASE"/>
    <property type="match status" value="1"/>
</dbReference>
<dbReference type="RefSeq" id="WP_006274633.1">
    <property type="nucleotide sequence ID" value="NZ_GL883080.1"/>
</dbReference>
<dbReference type="EMBL" id="GL883080">
    <property type="protein sequence ID" value="EGF89438.1"/>
    <property type="molecule type" value="Genomic_DNA"/>
</dbReference>
<dbReference type="eggNOG" id="COG0438">
    <property type="taxonomic scope" value="Bacteria"/>
</dbReference>
<dbReference type="HOGENOM" id="CLU_054763_0_0_5"/>
<organism evidence="3 4">
    <name type="scientific">Asticcacaulis biprosthecium C19</name>
    <dbReference type="NCBI Taxonomy" id="715226"/>
    <lineage>
        <taxon>Bacteria</taxon>
        <taxon>Pseudomonadati</taxon>
        <taxon>Pseudomonadota</taxon>
        <taxon>Alphaproteobacteria</taxon>
        <taxon>Caulobacterales</taxon>
        <taxon>Caulobacteraceae</taxon>
        <taxon>Asticcacaulis</taxon>
    </lineage>
</organism>
<dbReference type="GO" id="GO:0016757">
    <property type="term" value="F:glycosyltransferase activity"/>
    <property type="evidence" value="ECO:0007669"/>
    <property type="project" value="InterPro"/>
</dbReference>
<dbReference type="AlphaFoldDB" id="F4QRR8"/>
<evidence type="ECO:0000259" key="1">
    <source>
        <dbReference type="Pfam" id="PF00534"/>
    </source>
</evidence>
<dbReference type="InterPro" id="IPR022623">
    <property type="entry name" value="Glyco_trans_4"/>
</dbReference>
<dbReference type="CDD" id="cd03818">
    <property type="entry name" value="GT4_ExpC-like"/>
    <property type="match status" value="1"/>
</dbReference>
<keyword evidence="4" id="KW-1185">Reference proteome</keyword>
<dbReference type="Pfam" id="PF00534">
    <property type="entry name" value="Glycos_transf_1"/>
    <property type="match status" value="1"/>
</dbReference>
<name>F4QRR8_9CAUL</name>